<comment type="caution">
    <text evidence="1">The sequence shown here is derived from an EMBL/GenBank/DDBJ whole genome shotgun (WGS) entry which is preliminary data.</text>
</comment>
<organism evidence="1 2">
    <name type="scientific">Ensete ventricosum</name>
    <name type="common">Abyssinian banana</name>
    <name type="synonym">Musa ensete</name>
    <dbReference type="NCBI Taxonomy" id="4639"/>
    <lineage>
        <taxon>Eukaryota</taxon>
        <taxon>Viridiplantae</taxon>
        <taxon>Streptophyta</taxon>
        <taxon>Embryophyta</taxon>
        <taxon>Tracheophyta</taxon>
        <taxon>Spermatophyta</taxon>
        <taxon>Magnoliopsida</taxon>
        <taxon>Liliopsida</taxon>
        <taxon>Zingiberales</taxon>
        <taxon>Musaceae</taxon>
        <taxon>Ensete</taxon>
    </lineage>
</organism>
<sequence>MPPRVLPMPVGTMPTCVASTGTAPSGGRSCKRQPLRGALAVAGRLCKSMAATVHPCNKQDAGGRPSACR</sequence>
<protein>
    <submittedName>
        <fullName evidence="1">Uncharacterized protein</fullName>
    </submittedName>
</protein>
<name>A0A426XYE1_ENSVE</name>
<reference evidence="1 2" key="1">
    <citation type="journal article" date="2014" name="Agronomy (Basel)">
        <title>A Draft Genome Sequence for Ensete ventricosum, the Drought-Tolerant Tree Against Hunger.</title>
        <authorList>
            <person name="Harrison J."/>
            <person name="Moore K.A."/>
            <person name="Paszkiewicz K."/>
            <person name="Jones T."/>
            <person name="Grant M."/>
            <person name="Ambacheew D."/>
            <person name="Muzemil S."/>
            <person name="Studholme D.J."/>
        </authorList>
    </citation>
    <scope>NUCLEOTIDE SEQUENCE [LARGE SCALE GENOMIC DNA]</scope>
</reference>
<proteinExistence type="predicted"/>
<dbReference type="EMBL" id="AMZH03016408">
    <property type="protein sequence ID" value="RRT44529.1"/>
    <property type="molecule type" value="Genomic_DNA"/>
</dbReference>
<accession>A0A426XYE1</accession>
<evidence type="ECO:0000313" key="1">
    <source>
        <dbReference type="EMBL" id="RRT44529.1"/>
    </source>
</evidence>
<gene>
    <name evidence="1" type="ORF">B296_00035102</name>
</gene>
<dbReference type="AlphaFoldDB" id="A0A426XYE1"/>
<dbReference type="Proteomes" id="UP000287651">
    <property type="component" value="Unassembled WGS sequence"/>
</dbReference>
<evidence type="ECO:0000313" key="2">
    <source>
        <dbReference type="Proteomes" id="UP000287651"/>
    </source>
</evidence>